<reference evidence="3" key="2">
    <citation type="submission" date="2017-02" db="EMBL/GenBank/DDBJ databases">
        <title>Sunflower complete genome.</title>
        <authorList>
            <person name="Langlade N."/>
            <person name="Munos S."/>
        </authorList>
    </citation>
    <scope>NUCLEOTIDE SEQUENCE [LARGE SCALE GENOMIC DNA]</scope>
    <source>
        <tissue evidence="3">Leaves</tissue>
    </source>
</reference>
<keyword evidence="4" id="KW-1185">Reference proteome</keyword>
<accession>A0A251V6E6</accession>
<dbReference type="OrthoDB" id="993453at2759"/>
<dbReference type="Gramene" id="mRNA:HanXRQr2_Chr03g0093671">
    <property type="protein sequence ID" value="mRNA:HanXRQr2_Chr03g0093671"/>
    <property type="gene ID" value="HanXRQr2_Chr03g0093671"/>
</dbReference>
<protein>
    <submittedName>
        <fullName evidence="3">Uncharacterized protein</fullName>
    </submittedName>
</protein>
<gene>
    <name evidence="3" type="ORF">HannXRQ_Chr03g0065561</name>
    <name evidence="2" type="ORF">HanXRQr2_Chr03g0093671</name>
</gene>
<dbReference type="FunCoup" id="A0A251V6E6">
    <property type="interactions" value="676"/>
</dbReference>
<dbReference type="InParanoid" id="A0A251V6E6"/>
<reference evidence="2" key="3">
    <citation type="submission" date="2020-06" db="EMBL/GenBank/DDBJ databases">
        <title>Helianthus annuus Genome sequencing and assembly Release 2.</title>
        <authorList>
            <person name="Gouzy J."/>
            <person name="Langlade N."/>
            <person name="Munos S."/>
        </authorList>
    </citation>
    <scope>NUCLEOTIDE SEQUENCE</scope>
    <source>
        <tissue evidence="2">Leaves</tissue>
    </source>
</reference>
<reference evidence="2 4" key="1">
    <citation type="journal article" date="2017" name="Nature">
        <title>The sunflower genome provides insights into oil metabolism, flowering and Asterid evolution.</title>
        <authorList>
            <person name="Badouin H."/>
            <person name="Gouzy J."/>
            <person name="Grassa C.J."/>
            <person name="Murat F."/>
            <person name="Staton S.E."/>
            <person name="Cottret L."/>
            <person name="Lelandais-Briere C."/>
            <person name="Owens G.L."/>
            <person name="Carrere S."/>
            <person name="Mayjonade B."/>
            <person name="Legrand L."/>
            <person name="Gill N."/>
            <person name="Kane N.C."/>
            <person name="Bowers J.E."/>
            <person name="Hubner S."/>
            <person name="Bellec A."/>
            <person name="Berard A."/>
            <person name="Berges H."/>
            <person name="Blanchet N."/>
            <person name="Boniface M.C."/>
            <person name="Brunel D."/>
            <person name="Catrice O."/>
            <person name="Chaidir N."/>
            <person name="Claudel C."/>
            <person name="Donnadieu C."/>
            <person name="Faraut T."/>
            <person name="Fievet G."/>
            <person name="Helmstetter N."/>
            <person name="King M."/>
            <person name="Knapp S.J."/>
            <person name="Lai Z."/>
            <person name="Le Paslier M.C."/>
            <person name="Lippi Y."/>
            <person name="Lorenzon L."/>
            <person name="Mandel J.R."/>
            <person name="Marage G."/>
            <person name="Marchand G."/>
            <person name="Marquand E."/>
            <person name="Bret-Mestries E."/>
            <person name="Morien E."/>
            <person name="Nambeesan S."/>
            <person name="Nguyen T."/>
            <person name="Pegot-Espagnet P."/>
            <person name="Pouilly N."/>
            <person name="Raftis F."/>
            <person name="Sallet E."/>
            <person name="Schiex T."/>
            <person name="Thomas J."/>
            <person name="Vandecasteele C."/>
            <person name="Vares D."/>
            <person name="Vear F."/>
            <person name="Vautrin S."/>
            <person name="Crespi M."/>
            <person name="Mangin B."/>
            <person name="Burke J.M."/>
            <person name="Salse J."/>
            <person name="Munos S."/>
            <person name="Vincourt P."/>
            <person name="Rieseberg L.H."/>
            <person name="Langlade N.B."/>
        </authorList>
    </citation>
    <scope>NUCLEOTIDE SEQUENCE [LARGE SCALE GENOMIC DNA]</scope>
    <source>
        <strain evidence="4">cv. SF193</strain>
        <tissue evidence="2">Leaves</tissue>
    </source>
</reference>
<keyword evidence="1" id="KW-0175">Coiled coil</keyword>
<dbReference type="EMBL" id="MNCJ02000318">
    <property type="protein sequence ID" value="KAF5813048.1"/>
    <property type="molecule type" value="Genomic_DNA"/>
</dbReference>
<evidence type="ECO:0000313" key="3">
    <source>
        <dbReference type="EMBL" id="OTG30532.1"/>
    </source>
</evidence>
<dbReference type="EMBL" id="CM007892">
    <property type="protein sequence ID" value="OTG30532.1"/>
    <property type="molecule type" value="Genomic_DNA"/>
</dbReference>
<evidence type="ECO:0000313" key="4">
    <source>
        <dbReference type="Proteomes" id="UP000215914"/>
    </source>
</evidence>
<proteinExistence type="predicted"/>
<organism evidence="3 4">
    <name type="scientific">Helianthus annuus</name>
    <name type="common">Common sunflower</name>
    <dbReference type="NCBI Taxonomy" id="4232"/>
    <lineage>
        <taxon>Eukaryota</taxon>
        <taxon>Viridiplantae</taxon>
        <taxon>Streptophyta</taxon>
        <taxon>Embryophyta</taxon>
        <taxon>Tracheophyta</taxon>
        <taxon>Spermatophyta</taxon>
        <taxon>Magnoliopsida</taxon>
        <taxon>eudicotyledons</taxon>
        <taxon>Gunneridae</taxon>
        <taxon>Pentapetalae</taxon>
        <taxon>asterids</taxon>
        <taxon>campanulids</taxon>
        <taxon>Asterales</taxon>
        <taxon>Asteraceae</taxon>
        <taxon>Asteroideae</taxon>
        <taxon>Heliantheae alliance</taxon>
        <taxon>Heliantheae</taxon>
        <taxon>Helianthus</taxon>
    </lineage>
</organism>
<evidence type="ECO:0000313" key="2">
    <source>
        <dbReference type="EMBL" id="KAF5813048.1"/>
    </source>
</evidence>
<dbReference type="PANTHER" id="PTHR34807">
    <property type="entry name" value="OS08G0270800 PROTEIN"/>
    <property type="match status" value="1"/>
</dbReference>
<dbReference type="PANTHER" id="PTHR34807:SF17">
    <property type="entry name" value="SHUGOSHIN"/>
    <property type="match status" value="1"/>
</dbReference>
<feature type="coiled-coil region" evidence="1">
    <location>
        <begin position="31"/>
        <end position="65"/>
    </location>
</feature>
<dbReference type="AlphaFoldDB" id="A0A251V6E6"/>
<dbReference type="Proteomes" id="UP000215914">
    <property type="component" value="Chromosome 3"/>
</dbReference>
<evidence type="ECO:0000256" key="1">
    <source>
        <dbReference type="SAM" id="Coils"/>
    </source>
</evidence>
<name>A0A251V6E6_HELAN</name>
<sequence>MSKKMKRVAFDLNQYDNDRARFKHQTLVQDFIELQQETEAARNNLLALKQKKLTLQAEVRFLRRRHKFLLQNKSMTLQEQVISNTQPTQFRKSKKDEVNFGKQRTLHNLPPVGKKKTARSIPSPEFDMIHGNSLHGVKQQSLQRAIANRRVRVNGPKGSPIHNLRQKDMFGSQEHLGQSQSQTQKPVIDLNQISIEDEELQDHHQPFKSLTHGLLNNVGGSGLGASVRLGKRKISWQDPVAIRA</sequence>